<dbReference type="InterPro" id="IPR017907">
    <property type="entry name" value="Znf_RING_CS"/>
</dbReference>
<dbReference type="SUPFAM" id="SSF57850">
    <property type="entry name" value="RING/U-box"/>
    <property type="match status" value="1"/>
</dbReference>
<dbReference type="EMBL" id="BTSX01000005">
    <property type="protein sequence ID" value="GMT01151.1"/>
    <property type="molecule type" value="Genomic_DNA"/>
</dbReference>
<keyword evidence="3" id="KW-0862">Zinc</keyword>
<proteinExistence type="predicted"/>
<dbReference type="PANTHER" id="PTHR22663:SF17">
    <property type="entry name" value="RING FINGER PROTEIN NARYA-RELATED"/>
    <property type="match status" value="1"/>
</dbReference>
<comment type="caution">
    <text evidence="8">The sequence shown here is derived from an EMBL/GenBank/DDBJ whole genome shotgun (WGS) entry which is preliminary data.</text>
</comment>
<feature type="compositionally biased region" description="Polar residues" evidence="6">
    <location>
        <begin position="285"/>
        <end position="294"/>
    </location>
</feature>
<name>A0AAV5U2S7_9BILA</name>
<sequence length="317" mass="35351">VHCNACQDAPSKENNSFWFTNCMHIYCKKCVQKLRVSSTKQVMCVHCKKHCNLIEIGANMPPKVKRLFTPVEKVIKEQQELLKRVLKFQADQLDSMVGFAKKEKDMLMKAIKMNQQANVKIQTITKEKEELVGSVEYHRKRLEQFERHIKDLQSQVKSYPSNAILTGGGADFFNMTSQSDPINYTGIDHSMQSEMNKSMDSSFSRFMNGGQFSGHAAPPRSEPSTPICSQLSGLSDVTTPKILGLPKKGTAVGGGGVRSDNPYMAMWNRTSVDRQKRTTGGGANRNRSTEGSSEVNRDDSPMRRTPGRKGYGSGFPG</sequence>
<dbReference type="PROSITE" id="PS00518">
    <property type="entry name" value="ZF_RING_1"/>
    <property type="match status" value="1"/>
</dbReference>
<feature type="domain" description="RING-type" evidence="7">
    <location>
        <begin position="3"/>
        <end position="48"/>
    </location>
</feature>
<gene>
    <name evidence="8" type="ORF">PENTCL1PPCAC_23325</name>
</gene>
<reference evidence="8" key="1">
    <citation type="submission" date="2023-10" db="EMBL/GenBank/DDBJ databases">
        <title>Genome assembly of Pristionchus species.</title>
        <authorList>
            <person name="Yoshida K."/>
            <person name="Sommer R.J."/>
        </authorList>
    </citation>
    <scope>NUCLEOTIDE SEQUENCE</scope>
    <source>
        <strain evidence="8">RS0144</strain>
    </source>
</reference>
<feature type="region of interest" description="Disordered" evidence="6">
    <location>
        <begin position="207"/>
        <end position="317"/>
    </location>
</feature>
<dbReference type="GO" id="GO:0000795">
    <property type="term" value="C:synaptonemal complex"/>
    <property type="evidence" value="ECO:0007669"/>
    <property type="project" value="InterPro"/>
</dbReference>
<keyword evidence="9" id="KW-1185">Reference proteome</keyword>
<dbReference type="GO" id="GO:0019789">
    <property type="term" value="F:SUMO transferase activity"/>
    <property type="evidence" value="ECO:0007669"/>
    <property type="project" value="InterPro"/>
</dbReference>
<dbReference type="GO" id="GO:0016925">
    <property type="term" value="P:protein sumoylation"/>
    <property type="evidence" value="ECO:0007669"/>
    <property type="project" value="TreeGrafter"/>
</dbReference>
<keyword evidence="2 5" id="KW-0863">Zinc-finger</keyword>
<protein>
    <recommendedName>
        <fullName evidence="7">RING-type domain-containing protein</fullName>
    </recommendedName>
</protein>
<organism evidence="8 9">
    <name type="scientific">Pristionchus entomophagus</name>
    <dbReference type="NCBI Taxonomy" id="358040"/>
    <lineage>
        <taxon>Eukaryota</taxon>
        <taxon>Metazoa</taxon>
        <taxon>Ecdysozoa</taxon>
        <taxon>Nematoda</taxon>
        <taxon>Chromadorea</taxon>
        <taxon>Rhabditida</taxon>
        <taxon>Rhabditina</taxon>
        <taxon>Diplogasteromorpha</taxon>
        <taxon>Diplogasteroidea</taxon>
        <taxon>Neodiplogasteridae</taxon>
        <taxon>Pristionchus</taxon>
    </lineage>
</organism>
<dbReference type="AlphaFoldDB" id="A0AAV5U2S7"/>
<dbReference type="Gene3D" id="3.30.40.10">
    <property type="entry name" value="Zinc/RING finger domain, C3HC4 (zinc finger)"/>
    <property type="match status" value="1"/>
</dbReference>
<dbReference type="GO" id="GO:0007131">
    <property type="term" value="P:reciprocal meiotic recombination"/>
    <property type="evidence" value="ECO:0007669"/>
    <property type="project" value="InterPro"/>
</dbReference>
<evidence type="ECO:0000256" key="5">
    <source>
        <dbReference type="PROSITE-ProRule" id="PRU00175"/>
    </source>
</evidence>
<dbReference type="InterPro" id="IPR042123">
    <property type="entry name" value="Zip3/RNF212-like"/>
</dbReference>
<keyword evidence="1" id="KW-0479">Metal-binding</keyword>
<evidence type="ECO:0000256" key="2">
    <source>
        <dbReference type="ARBA" id="ARBA00022771"/>
    </source>
</evidence>
<dbReference type="InterPro" id="IPR013083">
    <property type="entry name" value="Znf_RING/FYVE/PHD"/>
</dbReference>
<keyword evidence="4" id="KW-0469">Meiosis</keyword>
<dbReference type="PROSITE" id="PS50089">
    <property type="entry name" value="ZF_RING_2"/>
    <property type="match status" value="1"/>
</dbReference>
<dbReference type="PANTHER" id="PTHR22663">
    <property type="entry name" value="RING FINGER PROTEIN NARYA-RELATED"/>
    <property type="match status" value="1"/>
</dbReference>
<dbReference type="Pfam" id="PF14634">
    <property type="entry name" value="zf-RING_5"/>
    <property type="match status" value="1"/>
</dbReference>
<evidence type="ECO:0000256" key="6">
    <source>
        <dbReference type="SAM" id="MobiDB-lite"/>
    </source>
</evidence>
<evidence type="ECO:0000313" key="8">
    <source>
        <dbReference type="EMBL" id="GMT01151.1"/>
    </source>
</evidence>
<evidence type="ECO:0000313" key="9">
    <source>
        <dbReference type="Proteomes" id="UP001432027"/>
    </source>
</evidence>
<dbReference type="GO" id="GO:0007129">
    <property type="term" value="P:homologous chromosome pairing at meiosis"/>
    <property type="evidence" value="ECO:0007669"/>
    <property type="project" value="TreeGrafter"/>
</dbReference>
<evidence type="ECO:0000259" key="7">
    <source>
        <dbReference type="PROSITE" id="PS50089"/>
    </source>
</evidence>
<dbReference type="Proteomes" id="UP001432027">
    <property type="component" value="Unassembled WGS sequence"/>
</dbReference>
<evidence type="ECO:0000256" key="3">
    <source>
        <dbReference type="ARBA" id="ARBA00022833"/>
    </source>
</evidence>
<feature type="non-terminal residue" evidence="8">
    <location>
        <position position="1"/>
    </location>
</feature>
<dbReference type="InterPro" id="IPR001841">
    <property type="entry name" value="Znf_RING"/>
</dbReference>
<evidence type="ECO:0000256" key="4">
    <source>
        <dbReference type="ARBA" id="ARBA00023254"/>
    </source>
</evidence>
<evidence type="ECO:0000256" key="1">
    <source>
        <dbReference type="ARBA" id="ARBA00022723"/>
    </source>
</evidence>
<dbReference type="GO" id="GO:0008270">
    <property type="term" value="F:zinc ion binding"/>
    <property type="evidence" value="ECO:0007669"/>
    <property type="project" value="UniProtKB-KW"/>
</dbReference>
<accession>A0AAV5U2S7</accession>
<feature type="compositionally biased region" description="Polar residues" evidence="6">
    <location>
        <begin position="222"/>
        <end position="238"/>
    </location>
</feature>